<dbReference type="EMBL" id="LQZG01000002">
    <property type="protein sequence ID" value="OAB87465.1"/>
    <property type="molecule type" value="Genomic_DNA"/>
</dbReference>
<proteinExistence type="predicted"/>
<dbReference type="AlphaFoldDB" id="A0A176QCP4"/>
<evidence type="ECO:0000256" key="1">
    <source>
        <dbReference type="SAM" id="MobiDB-lite"/>
    </source>
</evidence>
<name>A0A176QCP4_9MICO</name>
<sequence length="106" mass="10930">MVTGYDEITASAVTAHLSLALAVLSLPAVSLGEDWPLRAREERIGEQVLRGIGASPLGFTRAQVASQQLLVGPRTGRVAAHAGRPAPRSRRSCPEESGPASGGASC</sequence>
<dbReference type="Proteomes" id="UP000076976">
    <property type="component" value="Unassembled WGS sequence"/>
</dbReference>
<gene>
    <name evidence="2" type="ORF">AWH69_05115</name>
</gene>
<evidence type="ECO:0000313" key="3">
    <source>
        <dbReference type="Proteomes" id="UP000076976"/>
    </source>
</evidence>
<evidence type="ECO:0000313" key="2">
    <source>
        <dbReference type="EMBL" id="OAB87465.1"/>
    </source>
</evidence>
<accession>A0A176QCP4</accession>
<comment type="caution">
    <text evidence="2">The sequence shown here is derived from an EMBL/GenBank/DDBJ whole genome shotgun (WGS) entry which is preliminary data.</text>
</comment>
<keyword evidence="3" id="KW-1185">Reference proteome</keyword>
<reference evidence="2 3" key="1">
    <citation type="submission" date="2016-01" db="EMBL/GenBank/DDBJ databases">
        <title>Janibacter melonis strain CD11_4 genome sequencing and assembly.</title>
        <authorList>
            <person name="Nair G.R."/>
            <person name="Kaur G."/>
            <person name="Chander A.M."/>
            <person name="Mayilraj S."/>
        </authorList>
    </citation>
    <scope>NUCLEOTIDE SEQUENCE [LARGE SCALE GENOMIC DNA]</scope>
    <source>
        <strain evidence="2 3">CD11-4</strain>
    </source>
</reference>
<organism evidence="2 3">
    <name type="scientific">Janibacter melonis</name>
    <dbReference type="NCBI Taxonomy" id="262209"/>
    <lineage>
        <taxon>Bacteria</taxon>
        <taxon>Bacillati</taxon>
        <taxon>Actinomycetota</taxon>
        <taxon>Actinomycetes</taxon>
        <taxon>Micrococcales</taxon>
        <taxon>Intrasporangiaceae</taxon>
        <taxon>Janibacter</taxon>
    </lineage>
</organism>
<feature type="region of interest" description="Disordered" evidence="1">
    <location>
        <begin position="73"/>
        <end position="106"/>
    </location>
</feature>
<protein>
    <submittedName>
        <fullName evidence="2">Uncharacterized protein</fullName>
    </submittedName>
</protein>